<evidence type="ECO:0000313" key="5">
    <source>
        <dbReference type="Proteomes" id="UP000544107"/>
    </source>
</evidence>
<evidence type="ECO:0000313" key="3">
    <source>
        <dbReference type="EMBL" id="OLP51449.1"/>
    </source>
</evidence>
<dbReference type="Gene3D" id="3.40.50.720">
    <property type="entry name" value="NAD(P)-binding Rossmann-like Domain"/>
    <property type="match status" value="1"/>
</dbReference>
<reference evidence="3 4" key="1">
    <citation type="submission" date="2016-09" db="EMBL/GenBank/DDBJ databases">
        <title>Rhizobium oryziradicis sp. nov., isolated from the root of rice.</title>
        <authorList>
            <person name="Zhao J."/>
            <person name="Zhang X."/>
        </authorList>
    </citation>
    <scope>NUCLEOTIDE SEQUENCE [LARGE SCALE GENOMIC DNA]</scope>
    <source>
        <strain evidence="3 4">14971</strain>
    </source>
</reference>
<dbReference type="EMBL" id="JACIED010000006">
    <property type="protein sequence ID" value="MBB4009804.1"/>
    <property type="molecule type" value="Genomic_DNA"/>
</dbReference>
<dbReference type="Proteomes" id="UP000185598">
    <property type="component" value="Unassembled WGS sequence"/>
</dbReference>
<dbReference type="STRING" id="887144.BJF91_15440"/>
<dbReference type="PANTHER" id="PTHR43245:SF24">
    <property type="entry name" value="DEHYDROGENASE"/>
    <property type="match status" value="1"/>
</dbReference>
<dbReference type="InterPro" id="IPR001509">
    <property type="entry name" value="Epimerase_deHydtase"/>
</dbReference>
<reference evidence="2 5" key="2">
    <citation type="submission" date="2020-08" db="EMBL/GenBank/DDBJ databases">
        <title>Genomic Encyclopedia of Type Strains, Phase IV (KMG-IV): sequencing the most valuable type-strain genomes for metagenomic binning, comparative biology and taxonomic classification.</title>
        <authorList>
            <person name="Goeker M."/>
        </authorList>
    </citation>
    <scope>NUCLEOTIDE SEQUENCE [LARGE SCALE GENOMIC DNA]</scope>
    <source>
        <strain evidence="2 5">DSM 100021</strain>
    </source>
</reference>
<dbReference type="PANTHER" id="PTHR43245">
    <property type="entry name" value="BIFUNCTIONAL POLYMYXIN RESISTANCE PROTEIN ARNA"/>
    <property type="match status" value="1"/>
</dbReference>
<organism evidence="3 4">
    <name type="scientific">Allorhizobium taibaishanense</name>
    <dbReference type="NCBI Taxonomy" id="887144"/>
    <lineage>
        <taxon>Bacteria</taxon>
        <taxon>Pseudomonadati</taxon>
        <taxon>Pseudomonadota</taxon>
        <taxon>Alphaproteobacteria</taxon>
        <taxon>Hyphomicrobiales</taxon>
        <taxon>Rhizobiaceae</taxon>
        <taxon>Rhizobium/Agrobacterium group</taxon>
        <taxon>Allorhizobium</taxon>
    </lineage>
</organism>
<gene>
    <name evidence="3" type="ORF">BJF91_15440</name>
    <name evidence="2" type="ORF">GGQ71_004101</name>
</gene>
<protein>
    <submittedName>
        <fullName evidence="2">Nucleoside-diphosphate-sugar epimerase</fullName>
    </submittedName>
</protein>
<dbReference type="EMBL" id="MKIN01000019">
    <property type="protein sequence ID" value="OLP51449.1"/>
    <property type="molecule type" value="Genomic_DNA"/>
</dbReference>
<dbReference type="InterPro" id="IPR036291">
    <property type="entry name" value="NAD(P)-bd_dom_sf"/>
</dbReference>
<feature type="domain" description="NAD-dependent epimerase/dehydratase" evidence="1">
    <location>
        <begin position="5"/>
        <end position="227"/>
    </location>
</feature>
<dbReference type="AlphaFoldDB" id="A0A1Q9A999"/>
<dbReference type="SUPFAM" id="SSF51735">
    <property type="entry name" value="NAD(P)-binding Rossmann-fold domains"/>
    <property type="match status" value="1"/>
</dbReference>
<evidence type="ECO:0000259" key="1">
    <source>
        <dbReference type="Pfam" id="PF01370"/>
    </source>
</evidence>
<comment type="caution">
    <text evidence="3">The sequence shown here is derived from an EMBL/GenBank/DDBJ whole genome shotgun (WGS) entry which is preliminary data.</text>
</comment>
<dbReference type="InterPro" id="IPR050177">
    <property type="entry name" value="Lipid_A_modif_metabolic_enz"/>
</dbReference>
<dbReference type="Proteomes" id="UP000544107">
    <property type="component" value="Unassembled WGS sequence"/>
</dbReference>
<sequence>MARYLVTGATGFLGGELVRRLHAEDCNVIATGRDHTKLSALPLADKNKLALDLSTMEPGDLRQQFNGVTHIIHCAALSSPWGRRTCFERANVVVTNNVIALAKMLQVQHLVHISTPAVYFRFEDQFNIAEDMALPKPVNDYARTKAVADGHVLASGLPYTIIRPRGIYGAGDNALLPRLLRAAKTGALPRFRRGRAVTDVTHVSDVVEAILSVMRQPAQAIGRIFNISGGEALPISQIVDQAAAASGIVPRWRDLPVMPVLVAVRAGELAARLHPARPEPSVTAYGLGIFAFSQTLDLSNARHHLNWRPKVSFPEGLKLTFSANRPGAR</sequence>
<keyword evidence="4" id="KW-1185">Reference proteome</keyword>
<evidence type="ECO:0000313" key="4">
    <source>
        <dbReference type="Proteomes" id="UP000185598"/>
    </source>
</evidence>
<proteinExistence type="predicted"/>
<dbReference type="Pfam" id="PF01370">
    <property type="entry name" value="Epimerase"/>
    <property type="match status" value="1"/>
</dbReference>
<accession>A0A1Q9A999</accession>
<dbReference type="OrthoDB" id="367683at2"/>
<name>A0A1Q9A999_9HYPH</name>
<evidence type="ECO:0000313" key="2">
    <source>
        <dbReference type="EMBL" id="MBB4009804.1"/>
    </source>
</evidence>
<dbReference type="RefSeq" id="WP_075613140.1">
    <property type="nucleotide sequence ID" value="NZ_JACIED010000006.1"/>
</dbReference>